<keyword evidence="3 6" id="KW-0238">DNA-binding</keyword>
<evidence type="ECO:0000256" key="2">
    <source>
        <dbReference type="ARBA" id="ARBA00023015"/>
    </source>
</evidence>
<keyword evidence="2" id="KW-0805">Transcription regulation</keyword>
<comment type="caution">
    <text evidence="6">The sequence shown here is derived from an EMBL/GenBank/DDBJ whole genome shotgun (WGS) entry which is preliminary data.</text>
</comment>
<name>A0AAE3G853_9GAMM</name>
<dbReference type="InterPro" id="IPR036390">
    <property type="entry name" value="WH_DNA-bd_sf"/>
</dbReference>
<dbReference type="FunFam" id="1.10.10.10:FF:000001">
    <property type="entry name" value="LysR family transcriptional regulator"/>
    <property type="match status" value="1"/>
</dbReference>
<keyword evidence="4" id="KW-0804">Transcription</keyword>
<protein>
    <submittedName>
        <fullName evidence="6">DNA-binding transcriptional LysR family regulator</fullName>
    </submittedName>
</protein>
<dbReference type="GO" id="GO:0032993">
    <property type="term" value="C:protein-DNA complex"/>
    <property type="evidence" value="ECO:0007669"/>
    <property type="project" value="TreeGrafter"/>
</dbReference>
<sequence>MDFSFQNLKYFVAVAEEGSVTRAARRLFISQPSVSAAISHFESTLGQKLFVRRPSRGVILTPAGEQLLPRARALLAQADELQAAASHIGSQLSGTLRAACFVNLAPIHFAALLSSFGAKYPGISVVFRDGHQEDILDGVRRGLFEVAITFDLGSLEDFETTTLAELPPNAVLPVTHRLANRSSIDLEELAPEPLILMDFPLTREYFLSLFRIRRLKPRLEHLTKSFEMLRALAGNGLGYGMINVIPAITKTCDGKETSVVPLRPPVAPLHIVAIRLREMPLRAVSEAFLHHAGEFFAQRQSHDSLRK</sequence>
<dbReference type="SUPFAM" id="SSF53850">
    <property type="entry name" value="Periplasmic binding protein-like II"/>
    <property type="match status" value="1"/>
</dbReference>
<dbReference type="PANTHER" id="PTHR30346">
    <property type="entry name" value="TRANSCRIPTIONAL DUAL REGULATOR HCAR-RELATED"/>
    <property type="match status" value="1"/>
</dbReference>
<evidence type="ECO:0000259" key="5">
    <source>
        <dbReference type="PROSITE" id="PS50931"/>
    </source>
</evidence>
<accession>A0AAE3G853</accession>
<dbReference type="Proteomes" id="UP001205843">
    <property type="component" value="Unassembled WGS sequence"/>
</dbReference>
<reference evidence="6" key="1">
    <citation type="submission" date="2022-03" db="EMBL/GenBank/DDBJ databases">
        <title>Genomic Encyclopedia of Type Strains, Phase III (KMG-III): the genomes of soil and plant-associated and newly described type strains.</title>
        <authorList>
            <person name="Whitman W."/>
        </authorList>
    </citation>
    <scope>NUCLEOTIDE SEQUENCE</scope>
    <source>
        <strain evidence="6">ANL 6-2</strain>
    </source>
</reference>
<dbReference type="Gene3D" id="1.10.10.10">
    <property type="entry name" value="Winged helix-like DNA-binding domain superfamily/Winged helix DNA-binding domain"/>
    <property type="match status" value="1"/>
</dbReference>
<dbReference type="GO" id="GO:0003700">
    <property type="term" value="F:DNA-binding transcription factor activity"/>
    <property type="evidence" value="ECO:0007669"/>
    <property type="project" value="InterPro"/>
</dbReference>
<keyword evidence="7" id="KW-1185">Reference proteome</keyword>
<dbReference type="PROSITE" id="PS50931">
    <property type="entry name" value="HTH_LYSR"/>
    <property type="match status" value="1"/>
</dbReference>
<dbReference type="RefSeq" id="WP_253481325.1">
    <property type="nucleotide sequence ID" value="NZ_JALJXV010000008.1"/>
</dbReference>
<dbReference type="AlphaFoldDB" id="A0AAE3G853"/>
<dbReference type="Gene3D" id="3.40.190.10">
    <property type="entry name" value="Periplasmic binding protein-like II"/>
    <property type="match status" value="2"/>
</dbReference>
<dbReference type="PRINTS" id="PR00039">
    <property type="entry name" value="HTHLYSR"/>
</dbReference>
<dbReference type="InterPro" id="IPR036388">
    <property type="entry name" value="WH-like_DNA-bd_sf"/>
</dbReference>
<evidence type="ECO:0000313" key="6">
    <source>
        <dbReference type="EMBL" id="MCP1676198.1"/>
    </source>
</evidence>
<comment type="similarity">
    <text evidence="1">Belongs to the LysR transcriptional regulatory family.</text>
</comment>
<gene>
    <name evidence="6" type="ORF">J2T57_003357</name>
</gene>
<evidence type="ECO:0000256" key="1">
    <source>
        <dbReference type="ARBA" id="ARBA00009437"/>
    </source>
</evidence>
<evidence type="ECO:0000256" key="3">
    <source>
        <dbReference type="ARBA" id="ARBA00023125"/>
    </source>
</evidence>
<organism evidence="6 7">
    <name type="scientific">Natronocella acetinitrilica</name>
    <dbReference type="NCBI Taxonomy" id="414046"/>
    <lineage>
        <taxon>Bacteria</taxon>
        <taxon>Pseudomonadati</taxon>
        <taxon>Pseudomonadota</taxon>
        <taxon>Gammaproteobacteria</taxon>
        <taxon>Chromatiales</taxon>
        <taxon>Ectothiorhodospiraceae</taxon>
        <taxon>Natronocella</taxon>
    </lineage>
</organism>
<dbReference type="InterPro" id="IPR000847">
    <property type="entry name" value="LysR_HTH_N"/>
</dbReference>
<feature type="domain" description="HTH lysR-type" evidence="5">
    <location>
        <begin position="1"/>
        <end position="61"/>
    </location>
</feature>
<dbReference type="Pfam" id="PF03466">
    <property type="entry name" value="LysR_substrate"/>
    <property type="match status" value="1"/>
</dbReference>
<proteinExistence type="inferred from homology"/>
<dbReference type="Pfam" id="PF00126">
    <property type="entry name" value="HTH_1"/>
    <property type="match status" value="1"/>
</dbReference>
<evidence type="ECO:0000256" key="4">
    <source>
        <dbReference type="ARBA" id="ARBA00023163"/>
    </source>
</evidence>
<dbReference type="InterPro" id="IPR005119">
    <property type="entry name" value="LysR_subst-bd"/>
</dbReference>
<dbReference type="PANTHER" id="PTHR30346:SF0">
    <property type="entry name" value="HCA OPERON TRANSCRIPTIONAL ACTIVATOR HCAR"/>
    <property type="match status" value="1"/>
</dbReference>
<evidence type="ECO:0000313" key="7">
    <source>
        <dbReference type="Proteomes" id="UP001205843"/>
    </source>
</evidence>
<dbReference type="GO" id="GO:0003677">
    <property type="term" value="F:DNA binding"/>
    <property type="evidence" value="ECO:0007669"/>
    <property type="project" value="UniProtKB-KW"/>
</dbReference>
<dbReference type="SUPFAM" id="SSF46785">
    <property type="entry name" value="Winged helix' DNA-binding domain"/>
    <property type="match status" value="1"/>
</dbReference>
<dbReference type="EMBL" id="JALJXV010000008">
    <property type="protein sequence ID" value="MCP1676198.1"/>
    <property type="molecule type" value="Genomic_DNA"/>
</dbReference>